<dbReference type="OrthoDB" id="696633at2759"/>
<feature type="compositionally biased region" description="Basic and acidic residues" evidence="2">
    <location>
        <begin position="250"/>
        <end position="259"/>
    </location>
</feature>
<dbReference type="InterPro" id="IPR000048">
    <property type="entry name" value="IQ_motif_EF-hand-BS"/>
</dbReference>
<evidence type="ECO:0000256" key="1">
    <source>
        <dbReference type="ARBA" id="ARBA00023186"/>
    </source>
</evidence>
<dbReference type="PROSITE" id="PS50096">
    <property type="entry name" value="IQ"/>
    <property type="match status" value="1"/>
</dbReference>
<evidence type="ECO:0000313" key="5">
    <source>
        <dbReference type="Proteomes" id="UP000639772"/>
    </source>
</evidence>
<protein>
    <recommendedName>
        <fullName evidence="3">BAG domain-containing protein</fullName>
    </recommendedName>
</protein>
<dbReference type="SUPFAM" id="SSF63491">
    <property type="entry name" value="BAG domain"/>
    <property type="match status" value="1"/>
</dbReference>
<dbReference type="GO" id="GO:0006457">
    <property type="term" value="P:protein folding"/>
    <property type="evidence" value="ECO:0007669"/>
    <property type="project" value="TreeGrafter"/>
</dbReference>
<evidence type="ECO:0000256" key="2">
    <source>
        <dbReference type="SAM" id="MobiDB-lite"/>
    </source>
</evidence>
<dbReference type="Pfam" id="PF00612">
    <property type="entry name" value="IQ"/>
    <property type="match status" value="1"/>
</dbReference>
<dbReference type="AlphaFoldDB" id="A0A835VFB1"/>
<name>A0A835VFB1_VANPL</name>
<sequence>MVTIRWVVFILHPPSQREAAAVKIQKAVRGFLVRKNASVVRRVEAEVDDIERKVKKEDMIGSDSKERLKVTEALMSLLLRLDSVRGVRDFRKKVINRVIGLQEAIDSISGEAQEPCKSGDQATPSEESECHGKTLDEETEISMADESIDGTRNLSSVIIGNDSELREVDGDFSMSAVLTEPEGSMGEAVEQISLDREEPAVQNRNMEAEMETISASERKINHCHSETSHDIEAIDCNSSAIDVSFSQGQRNREESRFKEGSLGTSTGLEESVAHIQQNSTGGIHGQTIDEVAEVSMVNEQIDRGKGPSGVEGSNAAMLTEDETEEREGYRSPVAEQILLNNVETRDQKLTIDIEMATIPEKESKVNLCSVDTNDEADVIDPRSVAAQSDASLDHYVSEGEGLLETNNTSGVGIRDDTSRSLWETSGEERREMTEVMRRMAIENERLKEMVAEMCARSAEQCRLVEGIVGRVEQLERAVHRMENRRKKRKSGAAYSALSSAK</sequence>
<keyword evidence="1" id="KW-0143">Chaperone</keyword>
<dbReference type="GO" id="GO:0051087">
    <property type="term" value="F:protein-folding chaperone binding"/>
    <property type="evidence" value="ECO:0007669"/>
    <property type="project" value="InterPro"/>
</dbReference>
<evidence type="ECO:0000259" key="3">
    <source>
        <dbReference type="PROSITE" id="PS51035"/>
    </source>
</evidence>
<dbReference type="PROSITE" id="PS51035">
    <property type="entry name" value="BAG"/>
    <property type="match status" value="1"/>
</dbReference>
<dbReference type="GO" id="GO:0009506">
    <property type="term" value="C:plasmodesma"/>
    <property type="evidence" value="ECO:0007669"/>
    <property type="project" value="TreeGrafter"/>
</dbReference>
<dbReference type="Proteomes" id="UP000639772">
    <property type="component" value="Unassembled WGS sequence"/>
</dbReference>
<feature type="region of interest" description="Disordered" evidence="2">
    <location>
        <begin position="245"/>
        <end position="264"/>
    </location>
</feature>
<gene>
    <name evidence="4" type="ORF">HPP92_006062</name>
</gene>
<organism evidence="4 5">
    <name type="scientific">Vanilla planifolia</name>
    <name type="common">Vanilla</name>
    <dbReference type="NCBI Taxonomy" id="51239"/>
    <lineage>
        <taxon>Eukaryota</taxon>
        <taxon>Viridiplantae</taxon>
        <taxon>Streptophyta</taxon>
        <taxon>Embryophyta</taxon>
        <taxon>Tracheophyta</taxon>
        <taxon>Spermatophyta</taxon>
        <taxon>Magnoliopsida</taxon>
        <taxon>Liliopsida</taxon>
        <taxon>Asparagales</taxon>
        <taxon>Orchidaceae</taxon>
        <taxon>Vanilloideae</taxon>
        <taxon>Vanilleae</taxon>
        <taxon>Vanilla</taxon>
    </lineage>
</organism>
<comment type="caution">
    <text evidence="4">The sequence shown here is derived from an EMBL/GenBank/DDBJ whole genome shotgun (WGS) entry which is preliminary data.</text>
</comment>
<accession>A0A835VFB1</accession>
<proteinExistence type="predicted"/>
<dbReference type="Pfam" id="PF02179">
    <property type="entry name" value="BAG"/>
    <property type="match status" value="1"/>
</dbReference>
<reference evidence="4 5" key="1">
    <citation type="journal article" date="2020" name="Nat. Food">
        <title>A phased Vanilla planifolia genome enables genetic improvement of flavour and production.</title>
        <authorList>
            <person name="Hasing T."/>
            <person name="Tang H."/>
            <person name="Brym M."/>
            <person name="Khazi F."/>
            <person name="Huang T."/>
            <person name="Chambers A.H."/>
        </authorList>
    </citation>
    <scope>NUCLEOTIDE SEQUENCE [LARGE SCALE GENOMIC DNA]</scope>
    <source>
        <tissue evidence="4">Leaf</tissue>
    </source>
</reference>
<dbReference type="InterPro" id="IPR040400">
    <property type="entry name" value="BAG5/6/7/8"/>
</dbReference>
<dbReference type="PANTHER" id="PTHR33322:SF4">
    <property type="entry name" value="BAG DOMAIN CONTAINING PROTEIN, EXPRESSED"/>
    <property type="match status" value="1"/>
</dbReference>
<dbReference type="InterPro" id="IPR003103">
    <property type="entry name" value="BAG_domain"/>
</dbReference>
<dbReference type="Gene3D" id="1.20.58.120">
    <property type="entry name" value="BAG domain"/>
    <property type="match status" value="1"/>
</dbReference>
<evidence type="ECO:0000313" key="4">
    <source>
        <dbReference type="EMBL" id="KAG0495068.1"/>
    </source>
</evidence>
<dbReference type="InterPro" id="IPR036533">
    <property type="entry name" value="BAG_dom_sf"/>
</dbReference>
<dbReference type="PANTHER" id="PTHR33322">
    <property type="entry name" value="BAG DOMAIN CONTAINING PROTEIN, EXPRESSED"/>
    <property type="match status" value="1"/>
</dbReference>
<dbReference type="SMART" id="SM00015">
    <property type="entry name" value="IQ"/>
    <property type="match status" value="1"/>
</dbReference>
<feature type="region of interest" description="Disordered" evidence="2">
    <location>
        <begin position="110"/>
        <end position="134"/>
    </location>
</feature>
<feature type="domain" description="BAG" evidence="3">
    <location>
        <begin position="40"/>
        <end position="109"/>
    </location>
</feature>
<dbReference type="EMBL" id="JADCNM010000002">
    <property type="protein sequence ID" value="KAG0495068.1"/>
    <property type="molecule type" value="Genomic_DNA"/>
</dbReference>
<feature type="region of interest" description="Disordered" evidence="2">
    <location>
        <begin position="479"/>
        <end position="501"/>
    </location>
</feature>